<dbReference type="PANTHER" id="PTHR16024">
    <property type="entry name" value="XK-RELATED PROTEIN"/>
    <property type="match status" value="1"/>
</dbReference>
<dbReference type="PhylomeDB" id="B3S2L8"/>
<organism evidence="9 10">
    <name type="scientific">Trichoplax adhaerens</name>
    <name type="common">Trichoplax reptans</name>
    <dbReference type="NCBI Taxonomy" id="10228"/>
    <lineage>
        <taxon>Eukaryota</taxon>
        <taxon>Metazoa</taxon>
        <taxon>Placozoa</taxon>
        <taxon>Uniplacotomia</taxon>
        <taxon>Trichoplacea</taxon>
        <taxon>Trichoplacidae</taxon>
        <taxon>Trichoplax</taxon>
    </lineage>
</organism>
<comment type="similarity">
    <text evidence="2 7">Belongs to the XK family.</text>
</comment>
<dbReference type="eggNOG" id="KOG4790">
    <property type="taxonomic scope" value="Eukaryota"/>
</dbReference>
<accession>B3S2L8</accession>
<dbReference type="InParanoid" id="B3S2L8"/>
<dbReference type="HOGENOM" id="CLU_417594_0_0_1"/>
<keyword evidence="5 7" id="KW-1133">Transmembrane helix</keyword>
<feature type="transmembrane region" description="Helical" evidence="7">
    <location>
        <begin position="109"/>
        <end position="132"/>
    </location>
</feature>
<evidence type="ECO:0000313" key="9">
    <source>
        <dbReference type="EMBL" id="EDV23118.1"/>
    </source>
</evidence>
<gene>
    <name evidence="9" type="ORF">TRIADDRAFT_58071</name>
</gene>
<evidence type="ECO:0000256" key="5">
    <source>
        <dbReference type="ARBA" id="ARBA00022989"/>
    </source>
</evidence>
<keyword evidence="3" id="KW-1003">Cell membrane</keyword>
<dbReference type="FunCoup" id="B3S2L8">
    <property type="interactions" value="960"/>
</dbReference>
<feature type="transmembrane region" description="Helical" evidence="7">
    <location>
        <begin position="392"/>
        <end position="417"/>
    </location>
</feature>
<dbReference type="GeneID" id="6755565"/>
<feature type="transmembrane region" description="Helical" evidence="7">
    <location>
        <begin position="293"/>
        <end position="323"/>
    </location>
</feature>
<evidence type="ECO:0000256" key="8">
    <source>
        <dbReference type="SAM" id="MobiDB-lite"/>
    </source>
</evidence>
<sequence>MINILKSKKATNKSADQEGKSNQQNQQQKSEETNHSNDNPNRDLCVKSLSLPVEFIARNRSQLEYGLERKFRWSKKRCLFYILSEIIFIANFTTDIVVGIDYISYGSTSWGWTIIILAIACLLFQQLFSLIWSIKLCSKDGENNNAGVPNENVSNHRSWNACQTGFKHLFCLSRLYRYIHLIHRGRKEHNRREDTLIVFELLETTVLDVIEAAVTSAPQLTIQCYLMIELSEVSVLRVISVIISAVEISYAIAHHARILRESESQLRPTANTLSKSGYFVYTMWRFCTVASRMIFLGICAYTIGIYIFVMFACHWITVAIISLWDGAGNYFASPIRKYTFCILLGYIDNFFFLNVKQGRTRMRYLVHFFLLFVELTSVVLYCLLTNKISRPVVLPVLLTALLFYVIGAAFMITYYCCAHPTKDRLSTYLMQPRLPKSATRQSIQLYYSQANSRNPTPNIQRRGNVLSQPGSRRHSITDNIDNATGNLPVFRKSITELGSQREGESNQFLHPNKAAIIFADRLAKLNHDTIEEESAIEQTVSITISTDSYSKPNEVSNGELDMAEVFSTNSRSSHEDDEDIAASDSGIAISSGGNSYLYRTDMVSQSKSVQQTITLEETNGNIAMITSSKKSGSTDKSIAVIDKGSSNKILKYRTTTL</sequence>
<dbReference type="AlphaFoldDB" id="B3S2L8"/>
<dbReference type="RefSeq" id="XP_002114028.1">
    <property type="nucleotide sequence ID" value="XM_002113992.1"/>
</dbReference>
<keyword evidence="6 7" id="KW-0472">Membrane</keyword>
<dbReference type="GO" id="GO:0005886">
    <property type="term" value="C:plasma membrane"/>
    <property type="evidence" value="ECO:0007669"/>
    <property type="project" value="UniProtKB-SubCell"/>
</dbReference>
<feature type="transmembrane region" description="Helical" evidence="7">
    <location>
        <begin position="335"/>
        <end position="353"/>
    </location>
</feature>
<dbReference type="OMA" id="FACHWIT"/>
<dbReference type="InterPro" id="IPR018629">
    <property type="entry name" value="XK-rel"/>
</dbReference>
<feature type="compositionally biased region" description="Basic and acidic residues" evidence="8">
    <location>
        <begin position="29"/>
        <end position="41"/>
    </location>
</feature>
<dbReference type="PANTHER" id="PTHR16024:SF6">
    <property type="entry name" value="XK-RELATED PROTEIN"/>
    <property type="match status" value="1"/>
</dbReference>
<feature type="transmembrane region" description="Helical" evidence="7">
    <location>
        <begin position="365"/>
        <end position="386"/>
    </location>
</feature>
<evidence type="ECO:0000256" key="1">
    <source>
        <dbReference type="ARBA" id="ARBA00004651"/>
    </source>
</evidence>
<dbReference type="GO" id="GO:0016020">
    <property type="term" value="C:membrane"/>
    <property type="evidence" value="ECO:0000318"/>
    <property type="project" value="GO_Central"/>
</dbReference>
<keyword evidence="4 7" id="KW-0812">Transmembrane</keyword>
<evidence type="ECO:0000256" key="6">
    <source>
        <dbReference type="ARBA" id="ARBA00023136"/>
    </source>
</evidence>
<dbReference type="Pfam" id="PF09815">
    <property type="entry name" value="XK-related"/>
    <property type="match status" value="1"/>
</dbReference>
<dbReference type="Proteomes" id="UP000009022">
    <property type="component" value="Unassembled WGS sequence"/>
</dbReference>
<proteinExistence type="inferred from homology"/>
<evidence type="ECO:0000256" key="7">
    <source>
        <dbReference type="RuleBase" id="RU910716"/>
    </source>
</evidence>
<dbReference type="EMBL" id="DS985247">
    <property type="protein sequence ID" value="EDV23118.1"/>
    <property type="molecule type" value="Genomic_DNA"/>
</dbReference>
<protein>
    <recommendedName>
        <fullName evidence="7">XK-related protein</fullName>
    </recommendedName>
</protein>
<dbReference type="OrthoDB" id="6356248at2759"/>
<dbReference type="CTD" id="6755565"/>
<feature type="compositionally biased region" description="Basic residues" evidence="8">
    <location>
        <begin position="1"/>
        <end position="11"/>
    </location>
</feature>
<reference evidence="9 10" key="1">
    <citation type="journal article" date="2008" name="Nature">
        <title>The Trichoplax genome and the nature of placozoans.</title>
        <authorList>
            <person name="Srivastava M."/>
            <person name="Begovic E."/>
            <person name="Chapman J."/>
            <person name="Putnam N.H."/>
            <person name="Hellsten U."/>
            <person name="Kawashima T."/>
            <person name="Kuo A."/>
            <person name="Mitros T."/>
            <person name="Salamov A."/>
            <person name="Carpenter M.L."/>
            <person name="Signorovitch A.Y."/>
            <person name="Moreno M.A."/>
            <person name="Kamm K."/>
            <person name="Grimwood J."/>
            <person name="Schmutz J."/>
            <person name="Shapiro H."/>
            <person name="Grigoriev I.V."/>
            <person name="Buss L.W."/>
            <person name="Schierwater B."/>
            <person name="Dellaporta S.L."/>
            <person name="Rokhsar D.S."/>
        </authorList>
    </citation>
    <scope>NUCLEOTIDE SEQUENCE [LARGE SCALE GENOMIC DNA]</scope>
    <source>
        <strain evidence="9 10">Grell-BS-1999</strain>
    </source>
</reference>
<comment type="subcellular location">
    <subcellularLocation>
        <location evidence="1">Cell membrane</location>
        <topology evidence="1">Multi-pass membrane protein</topology>
    </subcellularLocation>
    <subcellularLocation>
        <location evidence="7">Membrane</location>
        <topology evidence="7">Multi-pass membrane protein</topology>
    </subcellularLocation>
</comment>
<feature type="compositionally biased region" description="Polar residues" evidence="8">
    <location>
        <begin position="457"/>
        <end position="470"/>
    </location>
</feature>
<keyword evidence="10" id="KW-1185">Reference proteome</keyword>
<dbReference type="InterPro" id="IPR050895">
    <property type="entry name" value="XK-related_scramblase"/>
</dbReference>
<feature type="region of interest" description="Disordered" evidence="8">
    <location>
        <begin position="1"/>
        <end position="41"/>
    </location>
</feature>
<feature type="region of interest" description="Disordered" evidence="8">
    <location>
        <begin position="457"/>
        <end position="479"/>
    </location>
</feature>
<evidence type="ECO:0000313" key="10">
    <source>
        <dbReference type="Proteomes" id="UP000009022"/>
    </source>
</evidence>
<evidence type="ECO:0000256" key="4">
    <source>
        <dbReference type="ARBA" id="ARBA00022692"/>
    </source>
</evidence>
<name>B3S2L8_TRIAD</name>
<evidence type="ECO:0000256" key="2">
    <source>
        <dbReference type="ARBA" id="ARBA00008789"/>
    </source>
</evidence>
<evidence type="ECO:0000256" key="3">
    <source>
        <dbReference type="ARBA" id="ARBA00022475"/>
    </source>
</evidence>
<dbReference type="KEGG" id="tad:TRIADDRAFT_58071"/>
<feature type="transmembrane region" description="Helical" evidence="7">
    <location>
        <begin position="78"/>
        <end position="103"/>
    </location>
</feature>